<dbReference type="PANTHER" id="PTHR34685">
    <property type="entry name" value="RED CHLOROPHYLL CATABOLITE REDUCTASE, CHLOROPLASTIC"/>
    <property type="match status" value="1"/>
</dbReference>
<dbReference type="EMBL" id="JAQIZT010000007">
    <property type="protein sequence ID" value="KAJ6990232.1"/>
    <property type="molecule type" value="Genomic_DNA"/>
</dbReference>
<dbReference type="Gene3D" id="3.40.1500.20">
    <property type="match status" value="2"/>
</dbReference>
<dbReference type="AlphaFoldDB" id="A0AAD6QH00"/>
<proteinExistence type="predicted"/>
<dbReference type="Pfam" id="PF06405">
    <property type="entry name" value="RCC_reductase"/>
    <property type="match status" value="2"/>
</dbReference>
<dbReference type="InterPro" id="IPR009439">
    <property type="entry name" value="RCC_reductase"/>
</dbReference>
<keyword evidence="3" id="KW-1185">Reference proteome</keyword>
<accession>A0AAD6QH00</accession>
<dbReference type="PANTHER" id="PTHR34685:SF2">
    <property type="entry name" value="RED CHLOROPHYLL CATABOLITE REDUCTASE, CHLOROPLASTIC"/>
    <property type="match status" value="1"/>
</dbReference>
<dbReference type="GO" id="GO:0015996">
    <property type="term" value="P:chlorophyll catabolic process"/>
    <property type="evidence" value="ECO:0007669"/>
    <property type="project" value="TreeGrafter"/>
</dbReference>
<evidence type="ECO:0000313" key="2">
    <source>
        <dbReference type="EMBL" id="KAJ6990232.1"/>
    </source>
</evidence>
<comment type="caution">
    <text evidence="2">The sequence shown here is derived from an EMBL/GenBank/DDBJ whole genome shotgun (WGS) entry which is preliminary data.</text>
</comment>
<evidence type="ECO:0000313" key="3">
    <source>
        <dbReference type="Proteomes" id="UP001164929"/>
    </source>
</evidence>
<gene>
    <name evidence="2" type="ORF">NC653_018695</name>
</gene>
<evidence type="ECO:0000256" key="1">
    <source>
        <dbReference type="SAM" id="MobiDB-lite"/>
    </source>
</evidence>
<feature type="region of interest" description="Disordered" evidence="1">
    <location>
        <begin position="351"/>
        <end position="382"/>
    </location>
</feature>
<organism evidence="2 3">
    <name type="scientific">Populus alba x Populus x berolinensis</name>
    <dbReference type="NCBI Taxonomy" id="444605"/>
    <lineage>
        <taxon>Eukaryota</taxon>
        <taxon>Viridiplantae</taxon>
        <taxon>Streptophyta</taxon>
        <taxon>Embryophyta</taxon>
        <taxon>Tracheophyta</taxon>
        <taxon>Spermatophyta</taxon>
        <taxon>Magnoliopsida</taxon>
        <taxon>eudicotyledons</taxon>
        <taxon>Gunneridae</taxon>
        <taxon>Pentapetalae</taxon>
        <taxon>rosids</taxon>
        <taxon>fabids</taxon>
        <taxon>Malpighiales</taxon>
        <taxon>Salicaceae</taxon>
        <taxon>Saliceae</taxon>
        <taxon>Populus</taxon>
    </lineage>
</organism>
<dbReference type="GO" id="GO:0051743">
    <property type="term" value="F:red chlorophyll catabolite reductase activity"/>
    <property type="evidence" value="ECO:0007669"/>
    <property type="project" value="InterPro"/>
</dbReference>
<reference evidence="2" key="1">
    <citation type="journal article" date="2023" name="Mol. Ecol. Resour.">
        <title>Chromosome-level genome assembly of a triploid poplar Populus alba 'Berolinensis'.</title>
        <authorList>
            <person name="Chen S."/>
            <person name="Yu Y."/>
            <person name="Wang X."/>
            <person name="Wang S."/>
            <person name="Zhang T."/>
            <person name="Zhou Y."/>
            <person name="He R."/>
            <person name="Meng N."/>
            <person name="Wang Y."/>
            <person name="Liu W."/>
            <person name="Liu Z."/>
            <person name="Liu J."/>
            <person name="Guo Q."/>
            <person name="Huang H."/>
            <person name="Sederoff R.R."/>
            <person name="Wang G."/>
            <person name="Qu G."/>
            <person name="Chen S."/>
        </authorList>
    </citation>
    <scope>NUCLEOTIDE SEQUENCE</scope>
    <source>
        <strain evidence="2">SC-2020</strain>
    </source>
</reference>
<dbReference type="GO" id="GO:0009507">
    <property type="term" value="C:chloroplast"/>
    <property type="evidence" value="ECO:0007669"/>
    <property type="project" value="TreeGrafter"/>
</dbReference>
<name>A0AAD6QH00_9ROSI</name>
<feature type="compositionally biased region" description="Low complexity" evidence="1">
    <location>
        <begin position="364"/>
        <end position="379"/>
    </location>
</feature>
<sequence length="656" mass="73589">MTLLLCPHTHVYLNSFSALPLKKISTRKIRNSIRALSTTPSEMEQPMRGQRLMEFPHLLAPHKDLMVGLISAVDKRLHGHLLPSSASVPPDAEYYQNQSGASQGSLCINRGVDSSHIDFILTSWLHLSLPNGGAMDITNIQGYLKSSTDAPHFQFELVQCSPTYFIFFLDLIPRKDLVLYPDYLKTFYEDSRLEALRKQLETQVLEAKPYFSSSLYFRNVVSPTGILVSITCEDGGTTERAEEIIRDNIEPIANEVLELWMDSCVCKGGTATIEEDERDQLEKRDRMIKSRAIEMDLSSSMPIQFGQDVADRILGVIRMIHGSENWCMFKSIKKFKRIHFSPILHLPHSLPSPPPLKSSRTKISVTASLSSSSSSSPASQMDLHNQGRQKFMEFPFVSAPHRDLMVNLLSTVEDRLGSHLLPCTLPLDVQHCQNESGSAQASLHIRSGLQSSQVDFILGSWLHCKLPTGGALNITSLSAYLNPSTDAPNFMIELIQSSPTSLVFILDLPPRKDPVLSPDYLQTFYENTQLDTHRQMLAKLPEVQPYVSSSLYLRSVLSPTVVMIQIGAEAGGPERMEEIVKNHIDPTAQEVLGIWLDHCARGERLVGEEEKAYMMKRDEIIKKKTIEIDLGTNFPRLFGPEVTDRVLGAIQKVYNI</sequence>
<dbReference type="Proteomes" id="UP001164929">
    <property type="component" value="Chromosome 7"/>
</dbReference>
<evidence type="ECO:0008006" key="4">
    <source>
        <dbReference type="Google" id="ProtNLM"/>
    </source>
</evidence>
<protein>
    <recommendedName>
        <fullName evidence="4">Red chlorophyll catabolite reductase</fullName>
    </recommendedName>
</protein>